<comment type="caution">
    <text evidence="1">The sequence shown here is derived from an EMBL/GenBank/DDBJ whole genome shotgun (WGS) entry which is preliminary data.</text>
</comment>
<gene>
    <name evidence="1" type="ORF">LTR37_010441</name>
</gene>
<dbReference type="Proteomes" id="UP001281147">
    <property type="component" value="Unassembled WGS sequence"/>
</dbReference>
<accession>A0ACC3N6M9</accession>
<proteinExistence type="predicted"/>
<dbReference type="EMBL" id="JAUTXU010000086">
    <property type="protein sequence ID" value="KAK3710220.1"/>
    <property type="molecule type" value="Genomic_DNA"/>
</dbReference>
<reference evidence="1" key="1">
    <citation type="submission" date="2023-07" db="EMBL/GenBank/DDBJ databases">
        <title>Black Yeasts Isolated from many extreme environments.</title>
        <authorList>
            <person name="Coleine C."/>
            <person name="Stajich J.E."/>
            <person name="Selbmann L."/>
        </authorList>
    </citation>
    <scope>NUCLEOTIDE SEQUENCE</scope>
    <source>
        <strain evidence="1">CCFEE 5714</strain>
    </source>
</reference>
<protein>
    <submittedName>
        <fullName evidence="1">Uncharacterized protein</fullName>
    </submittedName>
</protein>
<evidence type="ECO:0000313" key="2">
    <source>
        <dbReference type="Proteomes" id="UP001281147"/>
    </source>
</evidence>
<keyword evidence="2" id="KW-1185">Reference proteome</keyword>
<organism evidence="1 2">
    <name type="scientific">Vermiconidia calcicola</name>
    <dbReference type="NCBI Taxonomy" id="1690605"/>
    <lineage>
        <taxon>Eukaryota</taxon>
        <taxon>Fungi</taxon>
        <taxon>Dikarya</taxon>
        <taxon>Ascomycota</taxon>
        <taxon>Pezizomycotina</taxon>
        <taxon>Dothideomycetes</taxon>
        <taxon>Dothideomycetidae</taxon>
        <taxon>Mycosphaerellales</taxon>
        <taxon>Extremaceae</taxon>
        <taxon>Vermiconidia</taxon>
    </lineage>
</organism>
<name>A0ACC3N6M9_9PEZI</name>
<evidence type="ECO:0000313" key="1">
    <source>
        <dbReference type="EMBL" id="KAK3710220.1"/>
    </source>
</evidence>
<sequence length="206" mass="23322">MHLLNARTRKLEYFIGSPEPTYHALSRTGSIGSLPDYAILSHTWRKEEVSMQDVNNDPKVDSKEGYRKILFTCEQALADGIDYAWVDTCCIDKTSSAELSEAINSMFRWYKQAVVCYAYLSDISISPDTANMAQGADLFPEILPGFHAVIERNRVEKNFDPPDNHTLQAPFAEPMVLQRMDIAGAHCAEISFVFRSQLELYRCSRG</sequence>